<accession>S4PJC3</accession>
<feature type="compositionally biased region" description="Polar residues" evidence="1">
    <location>
        <begin position="35"/>
        <end position="54"/>
    </location>
</feature>
<dbReference type="EMBL" id="GAIX01001501">
    <property type="protein sequence ID" value="JAA91059.1"/>
    <property type="molecule type" value="Transcribed_RNA"/>
</dbReference>
<feature type="compositionally biased region" description="Basic and acidic residues" evidence="1">
    <location>
        <begin position="83"/>
        <end position="94"/>
    </location>
</feature>
<proteinExistence type="predicted"/>
<feature type="non-terminal residue" evidence="2">
    <location>
        <position position="94"/>
    </location>
</feature>
<evidence type="ECO:0000313" key="2">
    <source>
        <dbReference type="EMBL" id="JAA91059.1"/>
    </source>
</evidence>
<evidence type="ECO:0000256" key="1">
    <source>
        <dbReference type="SAM" id="MobiDB-lite"/>
    </source>
</evidence>
<dbReference type="AlphaFoldDB" id="S4PJC3"/>
<feature type="compositionally biased region" description="Acidic residues" evidence="1">
    <location>
        <begin position="18"/>
        <end position="34"/>
    </location>
</feature>
<protein>
    <submittedName>
        <fullName evidence="2">Uncharacterized protein</fullName>
    </submittedName>
</protein>
<sequence length="94" mass="9983">MGSSEENVLTIDSKQENENAENDAGDNSENEVTDTTDLSLNVSVASNPSATDGNTSKEGEASGAGSSKKTKKKFRHGKKCHIPSKDNLERSAVR</sequence>
<organism evidence="2">
    <name type="scientific">Pararge aegeria</name>
    <name type="common">speckled wood butterfly</name>
    <dbReference type="NCBI Taxonomy" id="116150"/>
    <lineage>
        <taxon>Eukaryota</taxon>
        <taxon>Metazoa</taxon>
        <taxon>Ecdysozoa</taxon>
        <taxon>Arthropoda</taxon>
        <taxon>Hexapoda</taxon>
        <taxon>Insecta</taxon>
        <taxon>Pterygota</taxon>
        <taxon>Neoptera</taxon>
        <taxon>Endopterygota</taxon>
        <taxon>Lepidoptera</taxon>
        <taxon>Glossata</taxon>
        <taxon>Ditrysia</taxon>
        <taxon>Papilionoidea</taxon>
        <taxon>Nymphalidae</taxon>
        <taxon>Satyrinae</taxon>
        <taxon>Satyrini</taxon>
        <taxon>Parargina</taxon>
        <taxon>Pararge</taxon>
    </lineage>
</organism>
<feature type="region of interest" description="Disordered" evidence="1">
    <location>
        <begin position="1"/>
        <end position="94"/>
    </location>
</feature>
<reference evidence="2" key="1">
    <citation type="journal article" date="2013" name="BMC Genomics">
        <title>Unscrambling butterfly oogenesis.</title>
        <authorList>
            <person name="Carter J.M."/>
            <person name="Baker S.C."/>
            <person name="Pink R."/>
            <person name="Carter D.R."/>
            <person name="Collins A."/>
            <person name="Tomlin J."/>
            <person name="Gibbs M."/>
            <person name="Breuker C.J."/>
        </authorList>
    </citation>
    <scope>NUCLEOTIDE SEQUENCE</scope>
    <source>
        <tissue evidence="2">Ovary</tissue>
    </source>
</reference>
<feature type="compositionally biased region" description="Basic residues" evidence="1">
    <location>
        <begin position="68"/>
        <end position="82"/>
    </location>
</feature>
<feature type="compositionally biased region" description="Polar residues" evidence="1">
    <location>
        <begin position="1"/>
        <end position="12"/>
    </location>
</feature>
<name>S4PJC3_9NEOP</name>
<reference evidence="2" key="2">
    <citation type="submission" date="2013-05" db="EMBL/GenBank/DDBJ databases">
        <authorList>
            <person name="Carter J.-M."/>
            <person name="Baker S.C."/>
            <person name="Pink R."/>
            <person name="Carter D.R.F."/>
            <person name="Collins A."/>
            <person name="Tomlin J."/>
            <person name="Gibbs M."/>
            <person name="Breuker C.J."/>
        </authorList>
    </citation>
    <scope>NUCLEOTIDE SEQUENCE</scope>
    <source>
        <tissue evidence="2">Ovary</tissue>
    </source>
</reference>